<dbReference type="GO" id="GO:0004822">
    <property type="term" value="F:isoleucine-tRNA ligase activity"/>
    <property type="evidence" value="ECO:0007669"/>
    <property type="project" value="UniProtKB-EC"/>
</dbReference>
<dbReference type="EC" id="6.1.1.5" evidence="2"/>
<dbReference type="PANTHER" id="PTHR42765">
    <property type="entry name" value="SOLEUCYL-TRNA SYNTHETASE"/>
    <property type="match status" value="1"/>
</dbReference>
<reference evidence="12" key="1">
    <citation type="submission" date="2020-02" db="EMBL/GenBank/DDBJ databases">
        <authorList>
            <person name="Meier V. D."/>
        </authorList>
    </citation>
    <scope>NUCLEOTIDE SEQUENCE</scope>
    <source>
        <strain evidence="12">AVDCRST_MAG90</strain>
    </source>
</reference>
<dbReference type="InterPro" id="IPR014729">
    <property type="entry name" value="Rossmann-like_a/b/a_fold"/>
</dbReference>
<dbReference type="PROSITE" id="PS00178">
    <property type="entry name" value="AA_TRNA_LIGASE_I"/>
    <property type="match status" value="1"/>
</dbReference>
<keyword evidence="7" id="KW-0648">Protein biosynthesis</keyword>
<comment type="function">
    <text evidence="9">Catalyzes the attachment of isoleucine to tRNA(Ile). As IleRS can inadvertently accommodate and process structurally similar amino acids such as valine, to avoid such errors it has two additional distinct tRNA(Ile)-dependent editing activities. One activity is designated as 'pretransfer' editing and involves the hydrolysis of activated Val-AMP. The other activity is designated 'posttransfer' editing and involves deacylation of mischarged Val-tRNA(Ile).</text>
</comment>
<dbReference type="FunFam" id="3.40.50.620:FF:000042">
    <property type="entry name" value="Isoleucine--tRNA ligase"/>
    <property type="match status" value="1"/>
</dbReference>
<protein>
    <recommendedName>
        <fullName evidence="2">isoleucine--tRNA ligase</fullName>
        <ecNumber evidence="2">6.1.1.5</ecNumber>
    </recommendedName>
</protein>
<dbReference type="PRINTS" id="PR00984">
    <property type="entry name" value="TRNASYNTHILE"/>
</dbReference>
<dbReference type="InterPro" id="IPR002301">
    <property type="entry name" value="Ile-tRNA-ligase"/>
</dbReference>
<keyword evidence="3" id="KW-0963">Cytoplasm</keyword>
<sequence>MNRTSPDAARTTPARDYSETLFLPQTEFPMRAGLPQREPLLLERWRSMNLYKRLRQASRGKPRFILHDGPPYANGNIHIGHALNKILKDLVTRSHQMLGFDSNYVPGWDCHGLPIEWKIEESYRARGKDKDEVPVVEFRRECRAFAEHWMGVQGEEFKRLGVEGDWANPYATMAFAAQAQIAREVMSFAVTDQLFRGSKPVLWSAVERTALAEAEVEYHERTSTTVWVKFPIVDTLDADLDGASVVIWTTTPWTLPANRAIAFGPEIAYGLYEVTEAPADVFAAARVGAFRRVKDVLPVMLAGCAHPFRGLAGANGYWDFGVPVLPADYVTDDAGTGFVHTAPGHGADDYNTFVKHRESFAGAGTPEVPHTVSENSSYFPDVPFFAG</sequence>
<name>A0A6J4LMZ1_9HYPH</name>
<evidence type="ECO:0000256" key="3">
    <source>
        <dbReference type="ARBA" id="ARBA00022490"/>
    </source>
</evidence>
<evidence type="ECO:0000256" key="5">
    <source>
        <dbReference type="ARBA" id="ARBA00022741"/>
    </source>
</evidence>
<dbReference type="PANTHER" id="PTHR42765:SF1">
    <property type="entry name" value="ISOLEUCINE--TRNA LIGASE, MITOCHONDRIAL"/>
    <property type="match status" value="1"/>
</dbReference>
<evidence type="ECO:0000256" key="7">
    <source>
        <dbReference type="ARBA" id="ARBA00022917"/>
    </source>
</evidence>
<feature type="domain" description="Aminoacyl-tRNA synthetase class Ia" evidence="11">
    <location>
        <begin position="42"/>
        <end position="228"/>
    </location>
</feature>
<organism evidence="12">
    <name type="scientific">uncultured Microvirga sp</name>
    <dbReference type="NCBI Taxonomy" id="412392"/>
    <lineage>
        <taxon>Bacteria</taxon>
        <taxon>Pseudomonadati</taxon>
        <taxon>Pseudomonadota</taxon>
        <taxon>Alphaproteobacteria</taxon>
        <taxon>Hyphomicrobiales</taxon>
        <taxon>Methylobacteriaceae</taxon>
        <taxon>Microvirga</taxon>
        <taxon>environmental samples</taxon>
    </lineage>
</organism>
<evidence type="ECO:0000256" key="9">
    <source>
        <dbReference type="ARBA" id="ARBA00025217"/>
    </source>
</evidence>
<dbReference type="SUPFAM" id="SSF52374">
    <property type="entry name" value="Nucleotidylyl transferase"/>
    <property type="match status" value="1"/>
</dbReference>
<dbReference type="AlphaFoldDB" id="A0A6J4LMZ1"/>
<evidence type="ECO:0000313" key="12">
    <source>
        <dbReference type="EMBL" id="CAA9336030.1"/>
    </source>
</evidence>
<gene>
    <name evidence="12" type="ORF">AVDCRST_MAG90-1732</name>
</gene>
<dbReference type="Pfam" id="PF00133">
    <property type="entry name" value="tRNA-synt_1"/>
    <property type="match status" value="1"/>
</dbReference>
<evidence type="ECO:0000256" key="10">
    <source>
        <dbReference type="ARBA" id="ARBA00048359"/>
    </source>
</evidence>
<comment type="similarity">
    <text evidence="1">Belongs to the class-I aminoacyl-tRNA synthetase family. IleS type 1 subfamily.</text>
</comment>
<keyword evidence="4 12" id="KW-0436">Ligase</keyword>
<dbReference type="Gene3D" id="3.90.740.10">
    <property type="entry name" value="Valyl/Leucyl/Isoleucyl-tRNA synthetase, editing domain"/>
    <property type="match status" value="1"/>
</dbReference>
<dbReference type="SUPFAM" id="SSF50677">
    <property type="entry name" value="ValRS/IleRS/LeuRS editing domain"/>
    <property type="match status" value="1"/>
</dbReference>
<dbReference type="GO" id="GO:0005829">
    <property type="term" value="C:cytosol"/>
    <property type="evidence" value="ECO:0007669"/>
    <property type="project" value="TreeGrafter"/>
</dbReference>
<dbReference type="InterPro" id="IPR001412">
    <property type="entry name" value="aa-tRNA-synth_I_CS"/>
</dbReference>
<dbReference type="Gene3D" id="3.40.50.620">
    <property type="entry name" value="HUPs"/>
    <property type="match status" value="1"/>
</dbReference>
<accession>A0A6J4LMZ1</accession>
<dbReference type="GO" id="GO:0005524">
    <property type="term" value="F:ATP binding"/>
    <property type="evidence" value="ECO:0007669"/>
    <property type="project" value="UniProtKB-KW"/>
</dbReference>
<keyword evidence="5" id="KW-0547">Nucleotide-binding</keyword>
<dbReference type="GO" id="GO:0002161">
    <property type="term" value="F:aminoacyl-tRNA deacylase activity"/>
    <property type="evidence" value="ECO:0007669"/>
    <property type="project" value="InterPro"/>
</dbReference>
<dbReference type="GO" id="GO:0006428">
    <property type="term" value="P:isoleucyl-tRNA aminoacylation"/>
    <property type="evidence" value="ECO:0007669"/>
    <property type="project" value="InterPro"/>
</dbReference>
<dbReference type="InterPro" id="IPR002300">
    <property type="entry name" value="aa-tRNA-synth_Ia"/>
</dbReference>
<evidence type="ECO:0000259" key="11">
    <source>
        <dbReference type="Pfam" id="PF00133"/>
    </source>
</evidence>
<keyword evidence="8 12" id="KW-0030">Aminoacyl-tRNA synthetase</keyword>
<evidence type="ECO:0000256" key="6">
    <source>
        <dbReference type="ARBA" id="ARBA00022840"/>
    </source>
</evidence>
<evidence type="ECO:0000256" key="8">
    <source>
        <dbReference type="ARBA" id="ARBA00023146"/>
    </source>
</evidence>
<evidence type="ECO:0000256" key="1">
    <source>
        <dbReference type="ARBA" id="ARBA00006887"/>
    </source>
</evidence>
<dbReference type="InterPro" id="IPR050081">
    <property type="entry name" value="Ile-tRNA_ligase"/>
</dbReference>
<proteinExistence type="inferred from homology"/>
<evidence type="ECO:0000256" key="2">
    <source>
        <dbReference type="ARBA" id="ARBA00013165"/>
    </source>
</evidence>
<dbReference type="EMBL" id="CADCUC010000339">
    <property type="protein sequence ID" value="CAA9336030.1"/>
    <property type="molecule type" value="Genomic_DNA"/>
</dbReference>
<dbReference type="InterPro" id="IPR009008">
    <property type="entry name" value="Val/Leu/Ile-tRNA-synth_edit"/>
</dbReference>
<feature type="non-terminal residue" evidence="12">
    <location>
        <position position="387"/>
    </location>
</feature>
<keyword evidence="6" id="KW-0067">ATP-binding</keyword>
<comment type="catalytic activity">
    <reaction evidence="10">
        <text>tRNA(Ile) + L-isoleucine + ATP = L-isoleucyl-tRNA(Ile) + AMP + diphosphate</text>
        <dbReference type="Rhea" id="RHEA:11060"/>
        <dbReference type="Rhea" id="RHEA-COMP:9666"/>
        <dbReference type="Rhea" id="RHEA-COMP:9695"/>
        <dbReference type="ChEBI" id="CHEBI:30616"/>
        <dbReference type="ChEBI" id="CHEBI:33019"/>
        <dbReference type="ChEBI" id="CHEBI:58045"/>
        <dbReference type="ChEBI" id="CHEBI:78442"/>
        <dbReference type="ChEBI" id="CHEBI:78528"/>
        <dbReference type="ChEBI" id="CHEBI:456215"/>
        <dbReference type="EC" id="6.1.1.5"/>
    </reaction>
</comment>
<evidence type="ECO:0000256" key="4">
    <source>
        <dbReference type="ARBA" id="ARBA00022598"/>
    </source>
</evidence>